<dbReference type="GO" id="GO:0004826">
    <property type="term" value="F:phenylalanine-tRNA ligase activity"/>
    <property type="evidence" value="ECO:0007669"/>
    <property type="project" value="InterPro"/>
</dbReference>
<keyword evidence="3" id="KW-1185">Reference proteome</keyword>
<dbReference type="STRING" id="469378.Ccur_06500"/>
<name>C7MN75_CRYCD</name>
<dbReference type="Pfam" id="PF03483">
    <property type="entry name" value="B3_4"/>
    <property type="match status" value="1"/>
</dbReference>
<accession>C7MN75</accession>
<dbReference type="RefSeq" id="WP_012803053.1">
    <property type="nucleotide sequence ID" value="NC_013170.1"/>
</dbReference>
<dbReference type="EMBL" id="CP001682">
    <property type="protein sequence ID" value="ACU94365.1"/>
    <property type="molecule type" value="Genomic_DNA"/>
</dbReference>
<dbReference type="GO" id="GO:0003723">
    <property type="term" value="F:RNA binding"/>
    <property type="evidence" value="ECO:0007669"/>
    <property type="project" value="InterPro"/>
</dbReference>
<dbReference type="SUPFAM" id="SSF56037">
    <property type="entry name" value="PheT/TilS domain"/>
    <property type="match status" value="1"/>
</dbReference>
<dbReference type="SMART" id="SM00873">
    <property type="entry name" value="B3_4"/>
    <property type="match status" value="1"/>
</dbReference>
<dbReference type="InterPro" id="IPR005146">
    <property type="entry name" value="B3/B4_tRNA-bd"/>
</dbReference>
<dbReference type="Proteomes" id="UP000000954">
    <property type="component" value="Chromosome"/>
</dbReference>
<feature type="domain" description="B3/B4 tRNA-binding" evidence="1">
    <location>
        <begin position="68"/>
        <end position="221"/>
    </location>
</feature>
<dbReference type="InterPro" id="IPR020825">
    <property type="entry name" value="Phe-tRNA_synthase-like_B3/B4"/>
</dbReference>
<dbReference type="PANTHER" id="PTHR39209:SF2">
    <property type="entry name" value="CYTOPLASMIC PROTEIN"/>
    <property type="match status" value="1"/>
</dbReference>
<gene>
    <name evidence="2" type="ordered locus">Ccur_06500</name>
</gene>
<evidence type="ECO:0000313" key="2">
    <source>
        <dbReference type="EMBL" id="ACU94365.1"/>
    </source>
</evidence>
<evidence type="ECO:0000259" key="1">
    <source>
        <dbReference type="SMART" id="SM00873"/>
    </source>
</evidence>
<dbReference type="OrthoDB" id="276580at2"/>
<proteinExistence type="predicted"/>
<protein>
    <submittedName>
        <fullName evidence="2">Uncharacterized conserved protein</fullName>
    </submittedName>
</protein>
<dbReference type="AlphaFoldDB" id="C7MN75"/>
<reference evidence="2 3" key="1">
    <citation type="journal article" date="2009" name="Stand. Genomic Sci.">
        <title>Complete genome sequence of Cryptobacterium curtum type strain (12-3).</title>
        <authorList>
            <person name="Mavrommatis K."/>
            <person name="Pukall R."/>
            <person name="Rohde C."/>
            <person name="Chen F."/>
            <person name="Sims D."/>
            <person name="Brettin T."/>
            <person name="Kuske C."/>
            <person name="Detter J.C."/>
            <person name="Han C."/>
            <person name="Lapidus A."/>
            <person name="Copeland A."/>
            <person name="Glavina Del Rio T."/>
            <person name="Nolan M."/>
            <person name="Lucas S."/>
            <person name="Tice H."/>
            <person name="Cheng J.F."/>
            <person name="Bruce D."/>
            <person name="Goodwin L."/>
            <person name="Pitluck S."/>
            <person name="Ovchinnikova G."/>
            <person name="Pati A."/>
            <person name="Ivanova N."/>
            <person name="Chen A."/>
            <person name="Palaniappan K."/>
            <person name="Chain P."/>
            <person name="D'haeseleer P."/>
            <person name="Goker M."/>
            <person name="Bristow J."/>
            <person name="Eisen J.A."/>
            <person name="Markowitz V."/>
            <person name="Hugenholtz P."/>
            <person name="Rohde M."/>
            <person name="Klenk H.P."/>
            <person name="Kyrpides N.C."/>
        </authorList>
    </citation>
    <scope>NUCLEOTIDE SEQUENCE [LARGE SCALE GENOMIC DNA]</scope>
    <source>
        <strain evidence="3">ATCC 700683 / DSM 15641 / 12-3</strain>
    </source>
</reference>
<dbReference type="Gene3D" id="3.50.40.10">
    <property type="entry name" value="Phenylalanyl-trna Synthetase, Chain B, domain 3"/>
    <property type="match status" value="1"/>
</dbReference>
<evidence type="ECO:0000313" key="3">
    <source>
        <dbReference type="Proteomes" id="UP000000954"/>
    </source>
</evidence>
<dbReference type="PANTHER" id="PTHR39209">
    <property type="match status" value="1"/>
</dbReference>
<dbReference type="HOGENOM" id="CLU_076869_1_1_11"/>
<dbReference type="eggNOG" id="COG3382">
    <property type="taxonomic scope" value="Bacteria"/>
</dbReference>
<organism evidence="2 3">
    <name type="scientific">Cryptobacterium curtum (strain ATCC 700683 / DSM 15641 / CCUG 43107 / 12-3)</name>
    <dbReference type="NCBI Taxonomy" id="469378"/>
    <lineage>
        <taxon>Bacteria</taxon>
        <taxon>Bacillati</taxon>
        <taxon>Actinomycetota</taxon>
        <taxon>Coriobacteriia</taxon>
        <taxon>Eggerthellales</taxon>
        <taxon>Eggerthellaceae</taxon>
        <taxon>Cryptobacterium</taxon>
    </lineage>
</organism>
<sequence length="241" mass="26887">MQKFIAEQSFWDLFPDASIGILVVRNMKTADEITAADREVIVNLLRTSNAQADQYLESNTISENSVVAIWRDAYRRFKTKKGVRCSLESLLKRVLKGNPVGSITPSVDLYNALSLKYAFPVGGEDVDSFVGNVRLGITEGGDAFQPIGEDADDPTLAGELCYRDDAGAICRCFNWRDGVRTALQDDSRNAILITENLDPARRNELDTMVDEFARLLQTYFGAEIVAREIIDRDNPEMIIVP</sequence>
<dbReference type="KEGG" id="ccu:Ccur_06500"/>